<feature type="transmembrane region" description="Helical" evidence="1">
    <location>
        <begin position="41"/>
        <end position="62"/>
    </location>
</feature>
<comment type="caution">
    <text evidence="4">The sequence shown here is derived from an EMBL/GenBank/DDBJ whole genome shotgun (WGS) entry which is preliminary data.</text>
</comment>
<accession>A0AAN6A676</accession>
<dbReference type="GO" id="GO:0006508">
    <property type="term" value="P:proteolysis"/>
    <property type="evidence" value="ECO:0007669"/>
    <property type="project" value="UniProtKB-KW"/>
</dbReference>
<feature type="domain" description="Putative peptidoglycan-binding" evidence="3">
    <location>
        <begin position="338"/>
        <end position="374"/>
    </location>
</feature>
<dbReference type="Pfam" id="PF21398">
    <property type="entry name" value="PG_binding_5"/>
    <property type="match status" value="1"/>
</dbReference>
<dbReference type="RefSeq" id="WP_011861541.1">
    <property type="nucleotide sequence ID" value="NZ_AP031492.1"/>
</dbReference>
<keyword evidence="1" id="KW-0812">Transmembrane</keyword>
<sequence length="382" mass="45190">MNNYMLYVFENLIKTTIVCSLGICLLLFLKRYLFKKFSKRFNYYIWLIIVFRMLLFLFNYTIVYEVKEPKENALGNNITQIDISTDNNLMLYVAYLWLFVTIVIAVYTFIKYTRFKNLVVDVSYDIEDNDINCIYKNLLKELNIKKKIELRGSDELISPAGMGLFKSYIFLPDYPYSKDELTWILKHELMHFKNKDILIKFLVLSVRIIYWFNPLVYVMSNKVNLDCELCCDESVLVECSLKDKKEYALALIKSIKFSKNYNSKILTTEFDKTNLEKRLESIVKKKGKSGILIAVLVFMTSITSFVEVDAQVRIDEGNNGMNNNINEFLLNKTTDKIINIYYKDAPNEIRKFYEDKCELEGKIPRDYDIIEMDMKDYNQLIK</sequence>
<name>A0AAN6A676_CLODI</name>
<evidence type="ECO:0000259" key="2">
    <source>
        <dbReference type="Pfam" id="PF05569"/>
    </source>
</evidence>
<dbReference type="GeneID" id="66354784"/>
<dbReference type="InterPro" id="IPR052173">
    <property type="entry name" value="Beta-lactam_resp_regulator"/>
</dbReference>
<dbReference type="CDD" id="cd07341">
    <property type="entry name" value="M56_BlaR1_MecR1_like"/>
    <property type="match status" value="1"/>
</dbReference>
<dbReference type="PANTHER" id="PTHR34978">
    <property type="entry name" value="POSSIBLE SENSOR-TRANSDUCER PROTEIN BLAR"/>
    <property type="match status" value="1"/>
</dbReference>
<protein>
    <submittedName>
        <fullName evidence="4">Protease</fullName>
    </submittedName>
</protein>
<keyword evidence="4" id="KW-0378">Hydrolase</keyword>
<dbReference type="Proteomes" id="UP000878956">
    <property type="component" value="Unassembled WGS sequence"/>
</dbReference>
<dbReference type="AlphaFoldDB" id="A0AAN6A676"/>
<reference evidence="4" key="1">
    <citation type="journal article" date="2018" name="Genome Biol.">
        <title>SKESA: strategic k-mer extension for scrupulous assemblies.</title>
        <authorList>
            <person name="Souvorov A."/>
            <person name="Agarwala R."/>
            <person name="Lipman D.J."/>
        </authorList>
    </citation>
    <scope>NUCLEOTIDE SEQUENCE</scope>
    <source>
        <strain evidence="4">HN1000</strain>
    </source>
</reference>
<evidence type="ECO:0000256" key="1">
    <source>
        <dbReference type="SAM" id="Phobius"/>
    </source>
</evidence>
<dbReference type="Pfam" id="PF05569">
    <property type="entry name" value="Peptidase_M56"/>
    <property type="match status" value="1"/>
</dbReference>
<evidence type="ECO:0000313" key="5">
    <source>
        <dbReference type="Proteomes" id="UP000878956"/>
    </source>
</evidence>
<dbReference type="GO" id="GO:0008233">
    <property type="term" value="F:peptidase activity"/>
    <property type="evidence" value="ECO:0007669"/>
    <property type="project" value="UniProtKB-KW"/>
</dbReference>
<dbReference type="KEGG" id="pdf:CD630DERM_23890"/>
<evidence type="ECO:0000313" key="4">
    <source>
        <dbReference type="EMBL" id="HBH1542673.1"/>
    </source>
</evidence>
<keyword evidence="1" id="KW-1133">Transmembrane helix</keyword>
<gene>
    <name evidence="4" type="ORF">KRM00_002162</name>
</gene>
<feature type="domain" description="Peptidase M56" evidence="2">
    <location>
        <begin position="12"/>
        <end position="282"/>
    </location>
</feature>
<dbReference type="EMBL" id="DAEPXK010000021">
    <property type="protein sequence ID" value="HBH1542673.1"/>
    <property type="molecule type" value="Genomic_DNA"/>
</dbReference>
<feature type="transmembrane region" description="Helical" evidence="1">
    <location>
        <begin position="89"/>
        <end position="110"/>
    </location>
</feature>
<evidence type="ECO:0000259" key="3">
    <source>
        <dbReference type="Pfam" id="PF21398"/>
    </source>
</evidence>
<dbReference type="PANTHER" id="PTHR34978:SF3">
    <property type="entry name" value="SLR0241 PROTEIN"/>
    <property type="match status" value="1"/>
</dbReference>
<dbReference type="InterPro" id="IPR008756">
    <property type="entry name" value="Peptidase_M56"/>
</dbReference>
<organism evidence="4 5">
    <name type="scientific">Clostridioides difficile</name>
    <name type="common">Peptoclostridium difficile</name>
    <dbReference type="NCBI Taxonomy" id="1496"/>
    <lineage>
        <taxon>Bacteria</taxon>
        <taxon>Bacillati</taxon>
        <taxon>Bacillota</taxon>
        <taxon>Clostridia</taxon>
        <taxon>Peptostreptococcales</taxon>
        <taxon>Peptostreptococcaceae</taxon>
        <taxon>Clostridioides</taxon>
    </lineage>
</organism>
<proteinExistence type="predicted"/>
<keyword evidence="4" id="KW-0645">Protease</keyword>
<dbReference type="InterPro" id="IPR048807">
    <property type="entry name" value="PG-bd"/>
</dbReference>
<keyword evidence="1" id="KW-0472">Membrane</keyword>
<reference evidence="4" key="2">
    <citation type="submission" date="2021-06" db="EMBL/GenBank/DDBJ databases">
        <authorList>
            <consortium name="NCBI Pathogen Detection Project"/>
        </authorList>
    </citation>
    <scope>NUCLEOTIDE SEQUENCE</scope>
    <source>
        <strain evidence="4">HN1000</strain>
    </source>
</reference>
<feature type="transmembrane region" description="Helical" evidence="1">
    <location>
        <begin position="12"/>
        <end position="29"/>
    </location>
</feature>